<dbReference type="Pfam" id="PF24758">
    <property type="entry name" value="LRR_At5g56370"/>
    <property type="match status" value="1"/>
</dbReference>
<dbReference type="Proteomes" id="UP001497516">
    <property type="component" value="Chromosome 2"/>
</dbReference>
<dbReference type="InterPro" id="IPR050232">
    <property type="entry name" value="FBL13/AtMIF1-like"/>
</dbReference>
<dbReference type="InterPro" id="IPR055411">
    <property type="entry name" value="LRR_FXL15/At3g58940/PEG3-like"/>
</dbReference>
<dbReference type="SUPFAM" id="SSF81383">
    <property type="entry name" value="F-box domain"/>
    <property type="match status" value="1"/>
</dbReference>
<organism evidence="2 3">
    <name type="scientific">Linum trigynum</name>
    <dbReference type="NCBI Taxonomy" id="586398"/>
    <lineage>
        <taxon>Eukaryota</taxon>
        <taxon>Viridiplantae</taxon>
        <taxon>Streptophyta</taxon>
        <taxon>Embryophyta</taxon>
        <taxon>Tracheophyta</taxon>
        <taxon>Spermatophyta</taxon>
        <taxon>Magnoliopsida</taxon>
        <taxon>eudicotyledons</taxon>
        <taxon>Gunneridae</taxon>
        <taxon>Pentapetalae</taxon>
        <taxon>rosids</taxon>
        <taxon>fabids</taxon>
        <taxon>Malpighiales</taxon>
        <taxon>Linaceae</taxon>
        <taxon>Linum</taxon>
    </lineage>
</organism>
<proteinExistence type="predicted"/>
<reference evidence="2 3" key="1">
    <citation type="submission" date="2024-04" db="EMBL/GenBank/DDBJ databases">
        <authorList>
            <person name="Fracassetti M."/>
        </authorList>
    </citation>
    <scope>NUCLEOTIDE SEQUENCE [LARGE SCALE GENOMIC DNA]</scope>
</reference>
<dbReference type="InterPro" id="IPR032675">
    <property type="entry name" value="LRR_dom_sf"/>
</dbReference>
<dbReference type="EMBL" id="OZ034815">
    <property type="protein sequence ID" value="CAL1366825.1"/>
    <property type="molecule type" value="Genomic_DNA"/>
</dbReference>
<dbReference type="InterPro" id="IPR053781">
    <property type="entry name" value="F-box_AtFBL13-like"/>
</dbReference>
<dbReference type="Pfam" id="PF08387">
    <property type="entry name" value="FBD"/>
    <property type="match status" value="1"/>
</dbReference>
<name>A0AAV2D522_9ROSI</name>
<evidence type="ECO:0000259" key="1">
    <source>
        <dbReference type="PROSITE" id="PS50181"/>
    </source>
</evidence>
<dbReference type="CDD" id="cd22160">
    <property type="entry name" value="F-box_AtFBL13-like"/>
    <property type="match status" value="1"/>
</dbReference>
<feature type="domain" description="F-box" evidence="1">
    <location>
        <begin position="21"/>
        <end position="69"/>
    </location>
</feature>
<dbReference type="InterPro" id="IPR001810">
    <property type="entry name" value="F-box_dom"/>
</dbReference>
<keyword evidence="3" id="KW-1185">Reference proteome</keyword>
<dbReference type="InterPro" id="IPR006566">
    <property type="entry name" value="FBD"/>
</dbReference>
<dbReference type="PANTHER" id="PTHR31900:SF34">
    <property type="entry name" value="EMB|CAB62440.1-RELATED"/>
    <property type="match status" value="1"/>
</dbReference>
<dbReference type="PROSITE" id="PS50181">
    <property type="entry name" value="FBOX"/>
    <property type="match status" value="1"/>
</dbReference>
<protein>
    <recommendedName>
        <fullName evidence="1">F-box domain-containing protein</fullName>
    </recommendedName>
</protein>
<dbReference type="Gene3D" id="3.80.10.10">
    <property type="entry name" value="Ribonuclease Inhibitor"/>
    <property type="match status" value="1"/>
</dbReference>
<sequence length="481" mass="54931">METPMARAEQSPVRKLAGMDDDRLSSLPDEILSYIISFLPTKFAVGTAVLGRRWKHLWTRVCNLDFDNTIWGCCHGAKSRHRKRTRRDEYFGFCRFVDRVLSEHKNLDSLKRLSLHFEEGYPYSYGNRYLWLKMELGSGSLLEEIDVNFKAEDGTGPTFPMHRLPEFFYTLTHLRVLKLDGVVMETGSSVFLPNMKNLQLLRVKKVDGESLGRLLSGCPALETAHLETDHMKIDEYLRRKEECKLIASLPCLKNLTIVRFHCITHWAIEAPSIEHLHLRSVFAELQFLGSSKFPCLDSVTVLGSVGMIWELCLLYFLQQISNAKELSFSWQPLATLQVRCDFELPAFPNLTHLKLAVDASILHRFLNSAPNLQSLVICMESKLGDSMIRREPVPAYTPECLLSSLEKIKIVNFEGVEDEKKMVAYLLKVGAVLKEVNVHVPRRRGPEFGKLASLLKLLPRGSSACEVLVFDEDDYFDDSDQ</sequence>
<evidence type="ECO:0000313" key="2">
    <source>
        <dbReference type="EMBL" id="CAL1366825.1"/>
    </source>
</evidence>
<dbReference type="SMART" id="SM00579">
    <property type="entry name" value="FBD"/>
    <property type="match status" value="1"/>
</dbReference>
<dbReference type="AlphaFoldDB" id="A0AAV2D522"/>
<accession>A0AAV2D522</accession>
<gene>
    <name evidence="2" type="ORF">LTRI10_LOCUS10819</name>
</gene>
<dbReference type="PANTHER" id="PTHR31900">
    <property type="entry name" value="F-BOX/RNI SUPERFAMILY PROTEIN-RELATED"/>
    <property type="match status" value="1"/>
</dbReference>
<dbReference type="InterPro" id="IPR036047">
    <property type="entry name" value="F-box-like_dom_sf"/>
</dbReference>
<evidence type="ECO:0000313" key="3">
    <source>
        <dbReference type="Proteomes" id="UP001497516"/>
    </source>
</evidence>
<dbReference type="SUPFAM" id="SSF52047">
    <property type="entry name" value="RNI-like"/>
    <property type="match status" value="1"/>
</dbReference>
<dbReference type="Pfam" id="PF00646">
    <property type="entry name" value="F-box"/>
    <property type="match status" value="1"/>
</dbReference>